<keyword evidence="1" id="KW-0175">Coiled coil</keyword>
<sequence length="448" mass="52188">MKSFSLILINSLNYHYKSILFVGRRSRFQSEVSSRRESRQRRRANQDDFRAVSAPYYYSTLPRSYRAPRSCPGGFAHDFDRLHYDSRSFMSDFHPVRHNRNREQKKIRRNQFITSEYGSDDPSPTNHYAAYNPNLDDSDSDSWLVEDERSFRIKDLEKRLFENRTKLKEFKERLRSERDLRLTNERNMIEEIERLKRDNKKEQRLRKINDQKHMQIIADLQTKLALYERGNQVISDGKFLLNNSTPSSHLLPSNICQPASAHSIYSTRGNLVDLTEHRQFDHFANNLFGTSNSSLIVNHCPPFHPSAPVTTNSHQMVPMLNRPSTSNQYVCKTIDQHTVPSQKHFNVHPRSQNLFSTPPSLISPDELKKRINQLKLVDHSKNFGANESFDAEIPRTHNQSSSTSGSLDFVSTTLLKSDDSDTGYITTTEYQQNVSNSEKNIQNERRNL</sequence>
<reference evidence="6" key="1">
    <citation type="submission" date="2017-02" db="UniProtKB">
        <authorList>
            <consortium name="WormBaseParasite"/>
        </authorList>
    </citation>
    <scope>IDENTIFICATION</scope>
</reference>
<evidence type="ECO:0000313" key="4">
    <source>
        <dbReference type="Proteomes" id="UP000038040"/>
    </source>
</evidence>
<evidence type="ECO:0000313" key="6">
    <source>
        <dbReference type="WBParaSite" id="DME_0000631201-mRNA-1"/>
    </source>
</evidence>
<name>A0A0N4UFT1_DRAME</name>
<dbReference type="Proteomes" id="UP000038040">
    <property type="component" value="Unplaced"/>
</dbReference>
<feature type="compositionally biased region" description="Polar residues" evidence="2">
    <location>
        <begin position="396"/>
        <end position="407"/>
    </location>
</feature>
<evidence type="ECO:0000313" key="5">
    <source>
        <dbReference type="Proteomes" id="UP000274756"/>
    </source>
</evidence>
<dbReference type="InterPro" id="IPR018247">
    <property type="entry name" value="EF_Hand_1_Ca_BS"/>
</dbReference>
<dbReference type="OrthoDB" id="5838092at2759"/>
<dbReference type="Proteomes" id="UP000274756">
    <property type="component" value="Unassembled WGS sequence"/>
</dbReference>
<evidence type="ECO:0000256" key="1">
    <source>
        <dbReference type="SAM" id="Coils"/>
    </source>
</evidence>
<gene>
    <name evidence="3" type="ORF">DME_LOCUS1209</name>
</gene>
<dbReference type="EMBL" id="UYYG01000015">
    <property type="protein sequence ID" value="VDN51236.1"/>
    <property type="molecule type" value="Genomic_DNA"/>
</dbReference>
<accession>A0A0N4UFT1</accession>
<dbReference type="WBParaSite" id="DME_0000631201-mRNA-1">
    <property type="protein sequence ID" value="DME_0000631201-mRNA-1"/>
    <property type="gene ID" value="DME_0000631201"/>
</dbReference>
<protein>
    <submittedName>
        <fullName evidence="6">CCDC66 domain-containing protein</fullName>
    </submittedName>
</protein>
<feature type="coiled-coil region" evidence="1">
    <location>
        <begin position="153"/>
        <end position="205"/>
    </location>
</feature>
<feature type="region of interest" description="Disordered" evidence="2">
    <location>
        <begin position="388"/>
        <end position="407"/>
    </location>
</feature>
<organism evidence="4 6">
    <name type="scientific">Dracunculus medinensis</name>
    <name type="common">Guinea worm</name>
    <dbReference type="NCBI Taxonomy" id="318479"/>
    <lineage>
        <taxon>Eukaryota</taxon>
        <taxon>Metazoa</taxon>
        <taxon>Ecdysozoa</taxon>
        <taxon>Nematoda</taxon>
        <taxon>Chromadorea</taxon>
        <taxon>Rhabditida</taxon>
        <taxon>Spirurina</taxon>
        <taxon>Dracunculoidea</taxon>
        <taxon>Dracunculidae</taxon>
        <taxon>Dracunculus</taxon>
    </lineage>
</organism>
<evidence type="ECO:0000256" key="2">
    <source>
        <dbReference type="SAM" id="MobiDB-lite"/>
    </source>
</evidence>
<evidence type="ECO:0000313" key="3">
    <source>
        <dbReference type="EMBL" id="VDN51236.1"/>
    </source>
</evidence>
<reference evidence="3 5" key="2">
    <citation type="submission" date="2018-11" db="EMBL/GenBank/DDBJ databases">
        <authorList>
            <consortium name="Pathogen Informatics"/>
        </authorList>
    </citation>
    <scope>NUCLEOTIDE SEQUENCE [LARGE SCALE GENOMIC DNA]</scope>
</reference>
<keyword evidence="5" id="KW-1185">Reference proteome</keyword>
<proteinExistence type="predicted"/>
<dbReference type="AlphaFoldDB" id="A0A0N4UFT1"/>
<dbReference type="PROSITE" id="PS00018">
    <property type="entry name" value="EF_HAND_1"/>
    <property type="match status" value="1"/>
</dbReference>